<comment type="caution">
    <text evidence="1">The sequence shown here is derived from an EMBL/GenBank/DDBJ whole genome shotgun (WGS) entry which is preliminary data.</text>
</comment>
<dbReference type="RefSeq" id="XP_067802877.1">
    <property type="nucleotide sequence ID" value="XM_067947655.1"/>
</dbReference>
<accession>A0AAD9PJW1</accession>
<protein>
    <submittedName>
        <fullName evidence="1">Uncharacterized protein</fullName>
    </submittedName>
</protein>
<dbReference type="GeneID" id="94336930"/>
<sequence length="125" mass="14700">MQDVDRNTDIIHNIEEILCDENNISDGKQLLKRHKLLIKTYQDLVASYYKLDKDCRRALSQMGEHILMLSNDNKRLLVENTWVVFFYIYMPSLLSQSNVELNARIQKHEKQHQTGSQCFPVSPSF</sequence>
<organism evidence="1 2">
    <name type="scientific">Babesia duncani</name>
    <dbReference type="NCBI Taxonomy" id="323732"/>
    <lineage>
        <taxon>Eukaryota</taxon>
        <taxon>Sar</taxon>
        <taxon>Alveolata</taxon>
        <taxon>Apicomplexa</taxon>
        <taxon>Aconoidasida</taxon>
        <taxon>Piroplasmida</taxon>
        <taxon>Babesiidae</taxon>
        <taxon>Babesia</taxon>
    </lineage>
</organism>
<evidence type="ECO:0000313" key="2">
    <source>
        <dbReference type="Proteomes" id="UP001214638"/>
    </source>
</evidence>
<evidence type="ECO:0000313" key="1">
    <source>
        <dbReference type="EMBL" id="KAK2196035.1"/>
    </source>
</evidence>
<gene>
    <name evidence="1" type="ORF">BdWA1_002633</name>
</gene>
<name>A0AAD9PJW1_9APIC</name>
<proteinExistence type="predicted"/>
<dbReference type="Proteomes" id="UP001214638">
    <property type="component" value="Unassembled WGS sequence"/>
</dbReference>
<dbReference type="KEGG" id="bdw:94336930"/>
<dbReference type="EMBL" id="JALLKP010000003">
    <property type="protein sequence ID" value="KAK2196035.1"/>
    <property type="molecule type" value="Genomic_DNA"/>
</dbReference>
<keyword evidence="2" id="KW-1185">Reference proteome</keyword>
<dbReference type="AlphaFoldDB" id="A0AAD9PJW1"/>
<reference evidence="1" key="1">
    <citation type="journal article" date="2023" name="Nat. Microbiol.">
        <title>Babesia duncani multi-omics identifies virulence factors and drug targets.</title>
        <authorList>
            <person name="Singh P."/>
            <person name="Lonardi S."/>
            <person name="Liang Q."/>
            <person name="Vydyam P."/>
            <person name="Khabirova E."/>
            <person name="Fang T."/>
            <person name="Gihaz S."/>
            <person name="Thekkiniath J."/>
            <person name="Munshi M."/>
            <person name="Abel S."/>
            <person name="Ciampossin L."/>
            <person name="Batugedara G."/>
            <person name="Gupta M."/>
            <person name="Lu X.M."/>
            <person name="Lenz T."/>
            <person name="Chakravarty S."/>
            <person name="Cornillot E."/>
            <person name="Hu Y."/>
            <person name="Ma W."/>
            <person name="Gonzalez L.M."/>
            <person name="Sanchez S."/>
            <person name="Estrada K."/>
            <person name="Sanchez-Flores A."/>
            <person name="Montero E."/>
            <person name="Harb O.S."/>
            <person name="Le Roch K.G."/>
            <person name="Mamoun C.B."/>
        </authorList>
    </citation>
    <scope>NUCLEOTIDE SEQUENCE</scope>
    <source>
        <strain evidence="1">WA1</strain>
    </source>
</reference>